<keyword evidence="6" id="KW-0378">Hydrolase</keyword>
<dbReference type="InterPro" id="IPR051051">
    <property type="entry name" value="E3_ubiq-ligase_TRIM/RNF"/>
</dbReference>
<dbReference type="InterPro" id="IPR001841">
    <property type="entry name" value="Znf_RING"/>
</dbReference>
<dbReference type="Gene3D" id="3.30.2230.10">
    <property type="entry name" value="DUSP-like"/>
    <property type="match status" value="1"/>
</dbReference>
<evidence type="ECO:0000256" key="6">
    <source>
        <dbReference type="ARBA" id="ARBA00022807"/>
    </source>
</evidence>
<feature type="domain" description="B box-type" evidence="12">
    <location>
        <begin position="168"/>
        <end position="208"/>
    </location>
</feature>
<evidence type="ECO:0000259" key="12">
    <source>
        <dbReference type="PROSITE" id="PS50119"/>
    </source>
</evidence>
<dbReference type="SMART" id="SM00695">
    <property type="entry name" value="DUSP"/>
    <property type="match status" value="1"/>
</dbReference>
<evidence type="ECO:0000256" key="9">
    <source>
        <dbReference type="SAM" id="Coils"/>
    </source>
</evidence>
<keyword evidence="5" id="KW-0833">Ubl conjugation pathway</keyword>
<dbReference type="AlphaFoldDB" id="A0A8T2LRI6"/>
<dbReference type="SUPFAM" id="SSF57845">
    <property type="entry name" value="B-box zinc-binding domain"/>
    <property type="match status" value="1"/>
</dbReference>
<keyword evidence="10" id="KW-0732">Signal</keyword>
<dbReference type="EC" id="3.4.19.12" evidence="2"/>
<dbReference type="GO" id="GO:0008270">
    <property type="term" value="F:zinc ion binding"/>
    <property type="evidence" value="ECO:0007669"/>
    <property type="project" value="UniProtKB-KW"/>
</dbReference>
<dbReference type="InterPro" id="IPR006615">
    <property type="entry name" value="Pept_C19_DUSP"/>
</dbReference>
<keyword evidence="9" id="KW-0175">Coiled coil</keyword>
<dbReference type="SMART" id="SM00184">
    <property type="entry name" value="RING"/>
    <property type="match status" value="1"/>
</dbReference>
<dbReference type="Pfam" id="PF00643">
    <property type="entry name" value="zf-B_box"/>
    <property type="match status" value="1"/>
</dbReference>
<dbReference type="Gene3D" id="3.30.40.10">
    <property type="entry name" value="Zinc/RING finger domain, C3HC4 (zinc finger)"/>
    <property type="match status" value="1"/>
</dbReference>
<dbReference type="Proteomes" id="UP000752171">
    <property type="component" value="Unassembled WGS sequence"/>
</dbReference>
<dbReference type="PROSITE" id="PS50119">
    <property type="entry name" value="ZF_BBOX"/>
    <property type="match status" value="1"/>
</dbReference>
<dbReference type="PANTHER" id="PTHR25465:SF32">
    <property type="entry name" value="BLOODTHIRSTY-RELATED GENE FAMILY, MEMBER 16 ISOFORM X1-RELATED"/>
    <property type="match status" value="1"/>
</dbReference>
<dbReference type="InterPro" id="IPR000315">
    <property type="entry name" value="Znf_B-box"/>
</dbReference>
<dbReference type="GO" id="GO:0004843">
    <property type="term" value="F:cysteine-type deubiquitinase activity"/>
    <property type="evidence" value="ECO:0007669"/>
    <property type="project" value="UniProtKB-EC"/>
</dbReference>
<feature type="signal peptide" evidence="10">
    <location>
        <begin position="1"/>
        <end position="20"/>
    </location>
</feature>
<comment type="caution">
    <text evidence="14">The sequence shown here is derived from an EMBL/GenBank/DDBJ whole genome shotgun (WGS) entry which is preliminary data.</text>
</comment>
<evidence type="ECO:0000256" key="4">
    <source>
        <dbReference type="ARBA" id="ARBA00022771"/>
    </source>
</evidence>
<keyword evidence="4 8" id="KW-0863">Zinc-finger</keyword>
<evidence type="ECO:0000313" key="14">
    <source>
        <dbReference type="EMBL" id="KAG9274279.1"/>
    </source>
</evidence>
<dbReference type="PROSITE" id="PS50089">
    <property type="entry name" value="ZF_RING_2"/>
    <property type="match status" value="1"/>
</dbReference>
<dbReference type="InterPro" id="IPR017907">
    <property type="entry name" value="Znf_RING_CS"/>
</dbReference>
<feature type="chain" id="PRO_5035892947" description="ubiquitinyl hydrolase 1" evidence="10">
    <location>
        <begin position="21"/>
        <end position="512"/>
    </location>
</feature>
<dbReference type="SUPFAM" id="SSF143791">
    <property type="entry name" value="DUSP-like"/>
    <property type="match status" value="1"/>
</dbReference>
<dbReference type="Gene3D" id="3.30.160.60">
    <property type="entry name" value="Classic Zinc Finger"/>
    <property type="match status" value="1"/>
</dbReference>
<dbReference type="EMBL" id="JAICCE010000008">
    <property type="protein sequence ID" value="KAG9274279.1"/>
    <property type="molecule type" value="Genomic_DNA"/>
</dbReference>
<dbReference type="Gene3D" id="4.10.830.40">
    <property type="match status" value="1"/>
</dbReference>
<dbReference type="Pfam" id="PF06337">
    <property type="entry name" value="DUSP"/>
    <property type="match status" value="1"/>
</dbReference>
<evidence type="ECO:0000256" key="1">
    <source>
        <dbReference type="ARBA" id="ARBA00000707"/>
    </source>
</evidence>
<dbReference type="Pfam" id="PF13445">
    <property type="entry name" value="zf-RING_UBOX"/>
    <property type="match status" value="1"/>
</dbReference>
<dbReference type="CDD" id="cd19769">
    <property type="entry name" value="Bbox2_TRIM16-like"/>
    <property type="match status" value="1"/>
</dbReference>
<keyword evidence="6" id="KW-0645">Protease</keyword>
<feature type="coiled-coil region" evidence="9">
    <location>
        <begin position="346"/>
        <end position="373"/>
    </location>
</feature>
<dbReference type="InterPro" id="IPR013083">
    <property type="entry name" value="Znf_RING/FYVE/PHD"/>
</dbReference>
<dbReference type="PROSITE" id="PS00518">
    <property type="entry name" value="ZF_RING_1"/>
    <property type="match status" value="1"/>
</dbReference>
<evidence type="ECO:0000256" key="5">
    <source>
        <dbReference type="ARBA" id="ARBA00022786"/>
    </source>
</evidence>
<feature type="domain" description="DUSP" evidence="13">
    <location>
        <begin position="377"/>
        <end position="488"/>
    </location>
</feature>
<gene>
    <name evidence="14" type="primary">USP15</name>
    <name evidence="14" type="ORF">AMEX_G11186</name>
</gene>
<name>A0A8T2LRI6_ASTMX</name>
<feature type="coiled-coil region" evidence="9">
    <location>
        <begin position="277"/>
        <end position="318"/>
    </location>
</feature>
<dbReference type="InterPro" id="IPR058030">
    <property type="entry name" value="TRIM8/14/16/25/29/45/65_CC"/>
</dbReference>
<dbReference type="PANTHER" id="PTHR25465">
    <property type="entry name" value="B-BOX DOMAIN CONTAINING"/>
    <property type="match status" value="1"/>
</dbReference>
<dbReference type="SUPFAM" id="SSF57850">
    <property type="entry name" value="RING/U-box"/>
    <property type="match status" value="1"/>
</dbReference>
<feature type="domain" description="RING-type" evidence="11">
    <location>
        <begin position="35"/>
        <end position="75"/>
    </location>
</feature>
<keyword evidence="7" id="KW-0862">Zinc</keyword>
<organism evidence="14 15">
    <name type="scientific">Astyanax mexicanus</name>
    <name type="common">Blind cave fish</name>
    <name type="synonym">Astyanax fasciatus mexicanus</name>
    <dbReference type="NCBI Taxonomy" id="7994"/>
    <lineage>
        <taxon>Eukaryota</taxon>
        <taxon>Metazoa</taxon>
        <taxon>Chordata</taxon>
        <taxon>Craniata</taxon>
        <taxon>Vertebrata</taxon>
        <taxon>Euteleostomi</taxon>
        <taxon>Actinopterygii</taxon>
        <taxon>Neopterygii</taxon>
        <taxon>Teleostei</taxon>
        <taxon>Ostariophysi</taxon>
        <taxon>Characiformes</taxon>
        <taxon>Characoidei</taxon>
        <taxon>Acestrorhamphidae</taxon>
        <taxon>Acestrorhamphinae</taxon>
        <taxon>Astyanax</taxon>
    </lineage>
</organism>
<dbReference type="SMART" id="SM00336">
    <property type="entry name" value="BBOX"/>
    <property type="match status" value="1"/>
</dbReference>
<evidence type="ECO:0000259" key="11">
    <source>
        <dbReference type="PROSITE" id="PS50089"/>
    </source>
</evidence>
<proteinExistence type="predicted"/>
<dbReference type="PROSITE" id="PS51283">
    <property type="entry name" value="DUSP"/>
    <property type="match status" value="1"/>
</dbReference>
<evidence type="ECO:0000256" key="10">
    <source>
        <dbReference type="SAM" id="SignalP"/>
    </source>
</evidence>
<evidence type="ECO:0000256" key="7">
    <source>
        <dbReference type="ARBA" id="ARBA00022833"/>
    </source>
</evidence>
<comment type="catalytic activity">
    <reaction evidence="1">
        <text>Thiol-dependent hydrolysis of ester, thioester, amide, peptide and isopeptide bonds formed by the C-terminal Gly of ubiquitin (a 76-residue protein attached to proteins as an intracellular targeting signal).</text>
        <dbReference type="EC" id="3.4.19.12"/>
    </reaction>
</comment>
<dbReference type="FunFam" id="3.30.2230.10:FF:000003">
    <property type="entry name" value="ubiquitin carboxyl-terminal hydrolase 15 isoform X1"/>
    <property type="match status" value="1"/>
</dbReference>
<evidence type="ECO:0000256" key="2">
    <source>
        <dbReference type="ARBA" id="ARBA00012759"/>
    </source>
</evidence>
<keyword evidence="6" id="KW-0788">Thiol protease</keyword>
<evidence type="ECO:0000256" key="8">
    <source>
        <dbReference type="PROSITE-ProRule" id="PRU00024"/>
    </source>
</evidence>
<dbReference type="OrthoDB" id="265776at2759"/>
<accession>A0A8T2LRI6</accession>
<evidence type="ECO:0000313" key="15">
    <source>
        <dbReference type="Proteomes" id="UP000752171"/>
    </source>
</evidence>
<dbReference type="InterPro" id="IPR035927">
    <property type="entry name" value="DUSP-like_sf"/>
</dbReference>
<evidence type="ECO:0000259" key="13">
    <source>
        <dbReference type="PROSITE" id="PS51283"/>
    </source>
</evidence>
<dbReference type="InterPro" id="IPR027370">
    <property type="entry name" value="Znf-RING_euk"/>
</dbReference>
<keyword evidence="3" id="KW-0479">Metal-binding</keyword>
<protein>
    <recommendedName>
        <fullName evidence="2">ubiquitinyl hydrolase 1</fullName>
        <ecNumber evidence="2">3.4.19.12</ecNumber>
    </recommendedName>
</protein>
<reference evidence="14 15" key="1">
    <citation type="submission" date="2021-07" db="EMBL/GenBank/DDBJ databases">
        <authorList>
            <person name="Imarazene B."/>
            <person name="Zahm M."/>
            <person name="Klopp C."/>
            <person name="Cabau C."/>
            <person name="Beille S."/>
            <person name="Jouanno E."/>
            <person name="Castinel A."/>
            <person name="Lluch J."/>
            <person name="Gil L."/>
            <person name="Kuchtly C."/>
            <person name="Lopez Roques C."/>
            <person name="Donnadieu C."/>
            <person name="Parrinello H."/>
            <person name="Journot L."/>
            <person name="Du K."/>
            <person name="Schartl M."/>
            <person name="Retaux S."/>
            <person name="Guiguen Y."/>
        </authorList>
    </citation>
    <scope>NUCLEOTIDE SEQUENCE [LARGE SCALE GENOMIC DNA]</scope>
    <source>
        <strain evidence="14">Pach_M1</strain>
        <tissue evidence="14">Testis</tissue>
    </source>
</reference>
<sequence length="512" mass="59143">MRTCCLKMLPISVFLQSVMASSSNFVQLSEDQIQCSICLDVFTEPVSTPCGHNFCRACLTTFWDSSSTCQCPLCKKEFPKRPELCVNTFISGLILQFKESLQIRSRSPVMEYSAEHVILPCDVCIDPKKEAFKSCLDCGMSFCEAHLEPHKTAAKLQKHKLINPVTNLDNYICQKHERAVELYCKDDQTCVCLFCTETDHKGHNTVLIEEESRERKALIKETQTRIQQMIPERMQKIEDFKHSADLKKQIADKEKADSTKVLRALIHTIEGRQTRLLDEIEEKQKAEERQAKGLIKALENEIRKLQSKDADLEELSHTEDNLCFVINLPSVILSILPHTNDWTDINIKTEESRESLRRNLLQLQELVNKELEKIPEISLDTQKAEIQQLLETRLVEGDTWYLVDSHWFTQWKKYVGFESQDIEHKGDRDFYPGPVDNSGLLKDTDSHAIKDNLVIEQHYVLLPTEGWLKLISWYGLAEGQKPVARYVVLHGFINKVCKVVVYPRWWNPCITQ</sequence>
<evidence type="ECO:0000256" key="3">
    <source>
        <dbReference type="ARBA" id="ARBA00022723"/>
    </source>
</evidence>
<dbReference type="CDD" id="cd19802">
    <property type="entry name" value="Bbox1_TRIM8-like"/>
    <property type="match status" value="1"/>
</dbReference>
<dbReference type="Pfam" id="PF25600">
    <property type="entry name" value="TRIM_CC"/>
    <property type="match status" value="1"/>
</dbReference>